<sequence>MVKYKGGKHKWAKGAVVKAVILVGGQATRLLPLTCNTPKAMVPVLNIPFLEYVIRYLSGHQIKDIILAQGYLAQPIEDYLGDGSQLGVKLNYVVEDT</sequence>
<dbReference type="EMBL" id="BARU01045779">
    <property type="protein sequence ID" value="GAH96511.1"/>
    <property type="molecule type" value="Genomic_DNA"/>
</dbReference>
<comment type="caution">
    <text evidence="2">The sequence shown here is derived from an EMBL/GenBank/DDBJ whole genome shotgun (WGS) entry which is preliminary data.</text>
</comment>
<proteinExistence type="predicted"/>
<dbReference type="InterPro" id="IPR029044">
    <property type="entry name" value="Nucleotide-diphossugar_trans"/>
</dbReference>
<feature type="domain" description="Nucleotidyl transferase" evidence="1">
    <location>
        <begin position="18"/>
        <end position="96"/>
    </location>
</feature>
<gene>
    <name evidence="2" type="ORF">S03H2_69322</name>
</gene>
<dbReference type="Gene3D" id="3.90.550.10">
    <property type="entry name" value="Spore Coat Polysaccharide Biosynthesis Protein SpsA, Chain A"/>
    <property type="match status" value="1"/>
</dbReference>
<reference evidence="2" key="1">
    <citation type="journal article" date="2014" name="Front. Microbiol.">
        <title>High frequency of phylogenetically diverse reductive dehalogenase-homologous genes in deep subseafloor sedimentary metagenomes.</title>
        <authorList>
            <person name="Kawai M."/>
            <person name="Futagami T."/>
            <person name="Toyoda A."/>
            <person name="Takaki Y."/>
            <person name="Nishi S."/>
            <person name="Hori S."/>
            <person name="Arai W."/>
            <person name="Tsubouchi T."/>
            <person name="Morono Y."/>
            <person name="Uchiyama I."/>
            <person name="Ito T."/>
            <person name="Fujiyama A."/>
            <person name="Inagaki F."/>
            <person name="Takami H."/>
        </authorList>
    </citation>
    <scope>NUCLEOTIDE SEQUENCE</scope>
    <source>
        <strain evidence="2">Expedition CK06-06</strain>
    </source>
</reference>
<evidence type="ECO:0000259" key="1">
    <source>
        <dbReference type="Pfam" id="PF00483"/>
    </source>
</evidence>
<dbReference type="InterPro" id="IPR050486">
    <property type="entry name" value="Mannose-1P_guanyltransferase"/>
</dbReference>
<dbReference type="AlphaFoldDB" id="X1JP63"/>
<accession>X1JP63</accession>
<feature type="non-terminal residue" evidence="2">
    <location>
        <position position="97"/>
    </location>
</feature>
<protein>
    <recommendedName>
        <fullName evidence="1">Nucleotidyl transferase domain-containing protein</fullName>
    </recommendedName>
</protein>
<dbReference type="SUPFAM" id="SSF53448">
    <property type="entry name" value="Nucleotide-diphospho-sugar transferases"/>
    <property type="match status" value="1"/>
</dbReference>
<dbReference type="Pfam" id="PF00483">
    <property type="entry name" value="NTP_transferase"/>
    <property type="match status" value="1"/>
</dbReference>
<dbReference type="PANTHER" id="PTHR22572">
    <property type="entry name" value="SUGAR-1-PHOSPHATE GUANYL TRANSFERASE"/>
    <property type="match status" value="1"/>
</dbReference>
<organism evidence="2">
    <name type="scientific">marine sediment metagenome</name>
    <dbReference type="NCBI Taxonomy" id="412755"/>
    <lineage>
        <taxon>unclassified sequences</taxon>
        <taxon>metagenomes</taxon>
        <taxon>ecological metagenomes</taxon>
    </lineage>
</organism>
<dbReference type="InterPro" id="IPR005835">
    <property type="entry name" value="NTP_transferase_dom"/>
</dbReference>
<name>X1JP63_9ZZZZ</name>
<evidence type="ECO:0000313" key="2">
    <source>
        <dbReference type="EMBL" id="GAH96511.1"/>
    </source>
</evidence>